<dbReference type="SUPFAM" id="SSF82784">
    <property type="entry name" value="OsmC-like"/>
    <property type="match status" value="1"/>
</dbReference>
<dbReference type="Pfam" id="PF02566">
    <property type="entry name" value="OsmC"/>
    <property type="match status" value="1"/>
</dbReference>
<dbReference type="RefSeq" id="WP_164010821.1">
    <property type="nucleotide sequence ID" value="NZ_WUFT01000008.1"/>
</dbReference>
<dbReference type="GO" id="GO:0006979">
    <property type="term" value="P:response to oxidative stress"/>
    <property type="evidence" value="ECO:0007669"/>
    <property type="project" value="InterPro"/>
</dbReference>
<dbReference type="PANTHER" id="PTHR33797:SF2">
    <property type="entry name" value="ORGANIC HYDROPEROXIDE RESISTANCE PROTEIN-LIKE"/>
    <property type="match status" value="1"/>
</dbReference>
<dbReference type="InterPro" id="IPR015946">
    <property type="entry name" value="KH_dom-like_a/b"/>
</dbReference>
<name>A0A7K3UDV1_9HYPH</name>
<evidence type="ECO:0000256" key="1">
    <source>
        <dbReference type="ARBA" id="ARBA00007378"/>
    </source>
</evidence>
<organism evidence="2 3">
    <name type="scientific">Rhizobium phaseoli</name>
    <dbReference type="NCBI Taxonomy" id="396"/>
    <lineage>
        <taxon>Bacteria</taxon>
        <taxon>Pseudomonadati</taxon>
        <taxon>Pseudomonadota</taxon>
        <taxon>Alphaproteobacteria</taxon>
        <taxon>Hyphomicrobiales</taxon>
        <taxon>Rhizobiaceae</taxon>
        <taxon>Rhizobium/Agrobacterium group</taxon>
        <taxon>Rhizobium</taxon>
    </lineage>
</organism>
<dbReference type="EMBL" id="WUFT01000008">
    <property type="protein sequence ID" value="NEJ71843.1"/>
    <property type="molecule type" value="Genomic_DNA"/>
</dbReference>
<evidence type="ECO:0000313" key="3">
    <source>
        <dbReference type="Proteomes" id="UP000471753"/>
    </source>
</evidence>
<sequence>MRNTPKVLYTGQTDTIGGRENGFGRSSDGVLDIRFSAPGSMGIGTNPEQLLAAGWSASLASAIALVALRRKFPLPGEVRIHAEVSLIFDLKVYAHMSRLTVALPGVERPTAEVLLEEAIEICPISKAFRRACDVTIELA</sequence>
<dbReference type="Proteomes" id="UP000471753">
    <property type="component" value="Unassembled WGS sequence"/>
</dbReference>
<dbReference type="AlphaFoldDB" id="A0A7K3UDV1"/>
<gene>
    <name evidence="2" type="ORF">GR197_15040</name>
</gene>
<protein>
    <submittedName>
        <fullName evidence="2">Ohr family peroxiredoxin</fullName>
    </submittedName>
</protein>
<evidence type="ECO:0000313" key="2">
    <source>
        <dbReference type="EMBL" id="NEJ71843.1"/>
    </source>
</evidence>
<comment type="similarity">
    <text evidence="1">Belongs to the OsmC/Ohr family.</text>
</comment>
<dbReference type="InterPro" id="IPR019953">
    <property type="entry name" value="OHR"/>
</dbReference>
<dbReference type="NCBIfam" id="TIGR03561">
    <property type="entry name" value="organ_hyd_perox"/>
    <property type="match status" value="1"/>
</dbReference>
<reference evidence="2 3" key="1">
    <citation type="submission" date="2019-12" db="EMBL/GenBank/DDBJ databases">
        <title>Rhizobium genotypes associated with high levels of biological nitrogen fixation by grain legumes in a temperate-maritime cropping system.</title>
        <authorList>
            <person name="Maluk M."/>
            <person name="Francesc Ferrando Molina F."/>
            <person name="Lopez Del Egido L."/>
            <person name="Lafos M."/>
            <person name="Langarica-Fuentes A."/>
            <person name="Gebre Yohannes G."/>
            <person name="Young M.W."/>
            <person name="Martin P."/>
            <person name="Gantlett R."/>
            <person name="Kenicer G."/>
            <person name="Hawes C."/>
            <person name="Begg G.S."/>
            <person name="Quilliam R.S."/>
            <person name="Squire G.R."/>
            <person name="Poole P.S."/>
            <person name="Young P.W."/>
            <person name="Iannetta P.M."/>
            <person name="James E.K."/>
        </authorList>
    </citation>
    <scope>NUCLEOTIDE SEQUENCE [LARGE SCALE GENOMIC DNA]</scope>
    <source>
        <strain evidence="2 3">JHI366</strain>
    </source>
</reference>
<dbReference type="Gene3D" id="2.20.25.10">
    <property type="match status" value="1"/>
</dbReference>
<dbReference type="InterPro" id="IPR003718">
    <property type="entry name" value="OsmC/Ohr_fam"/>
</dbReference>
<proteinExistence type="inferred from homology"/>
<dbReference type="Gene3D" id="3.30.300.20">
    <property type="match status" value="1"/>
</dbReference>
<dbReference type="InterPro" id="IPR036102">
    <property type="entry name" value="OsmC/Ohrsf"/>
</dbReference>
<accession>A0A7K3UDV1</accession>
<comment type="caution">
    <text evidence="2">The sequence shown here is derived from an EMBL/GenBank/DDBJ whole genome shotgun (WGS) entry which is preliminary data.</text>
</comment>
<dbReference type="PANTHER" id="PTHR33797">
    <property type="entry name" value="ORGANIC HYDROPEROXIDE RESISTANCE PROTEIN-LIKE"/>
    <property type="match status" value="1"/>
</dbReference>